<protein>
    <submittedName>
        <fullName evidence="3">C2 domain protein Git1</fullName>
    </submittedName>
</protein>
<name>A0AAF0AUV2_9SCHI</name>
<organism evidence="3 4">
    <name type="scientific">Schizosaccharomyces osmophilus</name>
    <dbReference type="NCBI Taxonomy" id="2545709"/>
    <lineage>
        <taxon>Eukaryota</taxon>
        <taxon>Fungi</taxon>
        <taxon>Dikarya</taxon>
        <taxon>Ascomycota</taxon>
        <taxon>Taphrinomycotina</taxon>
        <taxon>Schizosaccharomycetes</taxon>
        <taxon>Schizosaccharomycetales</taxon>
        <taxon>Schizosaccharomycetaceae</taxon>
        <taxon>Schizosaccharomyces</taxon>
    </lineage>
</organism>
<dbReference type="PANTHER" id="PTHR47263:SF2">
    <property type="entry name" value="ADENYLATE CYCLASE ACTIVATION PROTEIN GIT1"/>
    <property type="match status" value="1"/>
</dbReference>
<dbReference type="Proteomes" id="UP001212411">
    <property type="component" value="Chromosome 1"/>
</dbReference>
<dbReference type="InterPro" id="IPR052811">
    <property type="entry name" value="Glucose_resp_signaling"/>
</dbReference>
<dbReference type="InterPro" id="IPR035892">
    <property type="entry name" value="C2_domain_sf"/>
</dbReference>
<dbReference type="PANTHER" id="PTHR47263">
    <property type="entry name" value="ADENYLATE CYCLASE ACTIVATION PROTEIN GIT1"/>
    <property type="match status" value="1"/>
</dbReference>
<dbReference type="KEGG" id="som:SOMG_00564"/>
<evidence type="ECO:0000313" key="3">
    <source>
        <dbReference type="EMBL" id="WBW71987.1"/>
    </source>
</evidence>
<sequence length="1103" mass="128979">MQKTHIEPVVFYQWTARAIIMLSAVRSRRNSKQLDRESGLLEQIRDNLSLAMADCREGIPPIKIPGSYFHQAYNKLSQHPFVKLPSSCDSSNDLFFRIGISSFLNRLFQSDDEEMELLASHDNLDDLVLHLFNIMSSHYFSVEFTSVKFLIQSSQWLFYTLAECADEELEDPENASLYRFLSFLAECWPIYEKNCTLSRHLFLLGDFSLISYIKFMCGVFNFANYDAFISEVENLLPENVPLAAVSDIQISKYRAVNDKAEMKLEDFADHFAYEAYVDRECVYAENVTSRIFDNYPDLAGLFGASRLSDMDDTILTTIQKSNLYSLRPDDCTIYLYRLIESCFDYCHNEGSGFNNNVLWSVLRSFFNAWRIHPGTGCCIVLDVLRKFVEENILKFSQMRDLFHALFVLIRDCDYSTWTIRDSQQYSELLYYYHRKALSELVETLGFCPRSSEVSRLILDIMNNYIFCNPLFTKNQNDLNDVYNSFFSDLRLKFSEFFSKLVNQELAGDPETDLVGLRVVGMQLQATHETLKANFKTKIFNQLLVADVFAEVTLDLYFEKLPTLMKKYVNIPSSEISETSIDRINSLYKQSRDIVTSMNKSSLNYPEFYRYFSVEFVYRNLSIIIEKAIASIVPVIVQESFLPQQARFCSESSKTILDPLQESFDFLQKIDWPDDGEVYKFYIHIGKLIEKLIHHYVNCLQILYFANIDDNIFNPMKGQHFEGIPVDKLKEKANSLHKHYDKPSSFQVYEESLTLINTVRLVKDWMMVLNQRLDHKIIEEKSLPYKHAESVNCKFVFSVLAAHIMVPIDAPFEYYVVLQDEKSEFSRQTHSVRDAILPTWKEMMELRIKGRKCYKIALFQKNYETGSKEIYGCANVEIDPEKFKKEHDKTMWVDLNEGGRVLLKEQVLIIRESPGFYYSSLVDFLSVSEEKMLNAMSAGLITFIRGFMERGGLFKLVRYLNEEGEPERSNPEEDPDYKTVAEREQQGLLAEMDEVFYWFYVNMLPKPLFILLSRLWFNLVEIIRDILIPVTSKSPALQRIPLNRKELRVVYSWLNLFYDFFQNFRDIVPLDFLNTDDYKSVKSLKDYYFVKGHAMDDDDDDDDL</sequence>
<feature type="domain" description="MHD2" evidence="2">
    <location>
        <begin position="981"/>
        <end position="1098"/>
    </location>
</feature>
<gene>
    <name evidence="3" type="primary">git1</name>
    <name evidence="3" type="ORF">SOMG_00564</name>
</gene>
<dbReference type="InterPro" id="IPR014772">
    <property type="entry name" value="Munc13_dom-2"/>
</dbReference>
<keyword evidence="4" id="KW-1185">Reference proteome</keyword>
<evidence type="ECO:0000313" key="4">
    <source>
        <dbReference type="Proteomes" id="UP001212411"/>
    </source>
</evidence>
<dbReference type="EMBL" id="CP115611">
    <property type="protein sequence ID" value="WBW71987.1"/>
    <property type="molecule type" value="Genomic_DNA"/>
</dbReference>
<dbReference type="PROSITE" id="PS51258">
    <property type="entry name" value="MHD1"/>
    <property type="match status" value="1"/>
</dbReference>
<dbReference type="GeneID" id="80874047"/>
<dbReference type="AlphaFoldDB" id="A0AAF0AUV2"/>
<dbReference type="RefSeq" id="XP_056036230.1">
    <property type="nucleotide sequence ID" value="XM_056179358.1"/>
</dbReference>
<evidence type="ECO:0000259" key="2">
    <source>
        <dbReference type="PROSITE" id="PS51259"/>
    </source>
</evidence>
<feature type="domain" description="MHD1" evidence="1">
    <location>
        <begin position="580"/>
        <end position="699"/>
    </location>
</feature>
<dbReference type="PROSITE" id="PS51259">
    <property type="entry name" value="MHD2"/>
    <property type="match status" value="1"/>
</dbReference>
<proteinExistence type="predicted"/>
<dbReference type="Gene3D" id="1.10.357.50">
    <property type="match status" value="1"/>
</dbReference>
<dbReference type="InterPro" id="IPR014770">
    <property type="entry name" value="Munc13_1"/>
</dbReference>
<evidence type="ECO:0000259" key="1">
    <source>
        <dbReference type="PROSITE" id="PS51258"/>
    </source>
</evidence>
<dbReference type="SUPFAM" id="SSF49562">
    <property type="entry name" value="C2 domain (Calcium/lipid-binding domain, CaLB)"/>
    <property type="match status" value="1"/>
</dbReference>
<reference evidence="3 4" key="1">
    <citation type="journal article" date="2023" name="G3 (Bethesda)">
        <title>A high-quality reference genome for the fission yeast Schizosaccharomyces osmophilus.</title>
        <authorList>
            <person name="Jia G.S."/>
            <person name="Zhang W.C."/>
            <person name="Liang Y."/>
            <person name="Liu X.H."/>
            <person name="Rhind N."/>
            <person name="Pidoux A."/>
            <person name="Brysch-Herzberg M."/>
            <person name="Du L.L."/>
        </authorList>
    </citation>
    <scope>NUCLEOTIDE SEQUENCE [LARGE SCALE GENOMIC DNA]</scope>
    <source>
        <strain evidence="3 4">CBS 15793</strain>
    </source>
</reference>
<accession>A0AAF0AUV2</accession>